<dbReference type="EMBL" id="JAXABG010000003">
    <property type="protein sequence ID" value="MDX7081955.1"/>
    <property type="molecule type" value="Genomic_DNA"/>
</dbReference>
<evidence type="ECO:0000313" key="5">
    <source>
        <dbReference type="EMBL" id="PYA73758.1"/>
    </source>
</evidence>
<evidence type="ECO:0000313" key="8">
    <source>
        <dbReference type="Proteomes" id="UP000245399"/>
    </source>
</evidence>
<dbReference type="EMBL" id="QJQB01000061">
    <property type="protein sequence ID" value="PYA73758.1"/>
    <property type="molecule type" value="Genomic_DNA"/>
</dbReference>
<reference evidence="5 9" key="5">
    <citation type="submission" date="2018-06" db="EMBL/GenBank/DDBJ databases">
        <title>Serratia marcescens genome sequencing and assembly.</title>
        <authorList>
            <person name="Martins R.C.R."/>
            <person name="Perdigao-Neto L.V."/>
            <person name="Costa S.F."/>
            <person name="Levin A.S.S."/>
        </authorList>
    </citation>
    <scope>NUCLEOTIDE SEQUENCE [LARGE SCALE GENOMIC DNA]</scope>
    <source>
        <strain evidence="5 9">1283</strain>
    </source>
</reference>
<dbReference type="EMBL" id="VOUQ01000002">
    <property type="protein sequence ID" value="TXE35981.1"/>
    <property type="molecule type" value="Genomic_DNA"/>
</dbReference>
<reference evidence="9" key="4">
    <citation type="submission" date="2018-06" db="EMBL/GenBank/DDBJ databases">
        <title>Serratia marcescens genome sequencing and assembly.</title>
        <authorList>
            <person name="Martins R.C."/>
            <person name="Perdigao-Neto L.V."/>
            <person name="Costa S.F."/>
            <person name="Levin A.S.S."/>
        </authorList>
    </citation>
    <scope>NUCLEOTIDE SEQUENCE [LARGE SCALE GENOMIC DNA]</scope>
    <source>
        <strain evidence="9">1283</strain>
    </source>
</reference>
<accession>A0A0F6KMQ1</accession>
<evidence type="ECO:0000313" key="3">
    <source>
        <dbReference type="EMBL" id="MDX7081955.1"/>
    </source>
</evidence>
<evidence type="ECO:0000259" key="1">
    <source>
        <dbReference type="SMART" id="SM01022"/>
    </source>
</evidence>
<dbReference type="GeneID" id="98188024"/>
<dbReference type="Proteomes" id="UP001275057">
    <property type="component" value="Unassembled WGS sequence"/>
</dbReference>
<dbReference type="Proteomes" id="UP000247823">
    <property type="component" value="Unassembled WGS sequence"/>
</dbReference>
<dbReference type="EMBL" id="LJEX02000092">
    <property type="protein sequence ID" value="OCO85339.1"/>
    <property type="molecule type" value="Genomic_DNA"/>
</dbReference>
<dbReference type="RefSeq" id="WP_004931522.1">
    <property type="nucleotide sequence ID" value="NZ_AP021873.1"/>
</dbReference>
<reference evidence="4" key="2">
    <citation type="journal article" date="2017" name="PLoS ONE">
        <title>Genomic and phenotypic characterisation of fluoroquinolone resistance mechanisms in Enterobacteriaceae in Durban, South Africa.</title>
        <authorList>
            <person name="Osei Sekyere J."/>
            <person name="Amoako D.G."/>
        </authorList>
    </citation>
    <scope>NUCLEOTIDE SEQUENCE</scope>
    <source>
        <strain evidence="4">945174350</strain>
    </source>
</reference>
<dbReference type="Proteomes" id="UP000321126">
    <property type="component" value="Unassembled WGS sequence"/>
</dbReference>
<dbReference type="Gene3D" id="3.10.400.10">
    <property type="entry name" value="Sulfate adenylyltransferase"/>
    <property type="match status" value="1"/>
</dbReference>
<evidence type="ECO:0000313" key="2">
    <source>
        <dbReference type="EMBL" id="AWL66884.1"/>
    </source>
</evidence>
<proteinExistence type="predicted"/>
<evidence type="ECO:0000313" key="7">
    <source>
        <dbReference type="Proteomes" id="UP000050489"/>
    </source>
</evidence>
<keyword evidence="9" id="KW-1185">Reference proteome</keyword>
<dbReference type="SUPFAM" id="SSF88697">
    <property type="entry name" value="PUA domain-like"/>
    <property type="match status" value="1"/>
</dbReference>
<accession>A0A5C7CDJ8</accession>
<feature type="domain" description="ASCH" evidence="1">
    <location>
        <begin position="15"/>
        <end position="128"/>
    </location>
</feature>
<dbReference type="InterPro" id="IPR007374">
    <property type="entry name" value="ASCH_domain"/>
</dbReference>
<reference evidence="6 10" key="7">
    <citation type="submission" date="2019-07" db="EMBL/GenBank/DDBJ databases">
        <title>Serratia strains were isolated from fresh produce.</title>
        <authorList>
            <person name="Cho G.-S."/>
            <person name="Stein M."/>
            <person name="Lee W."/>
            <person name="Suh S.H."/>
            <person name="Franz C.M.A.P."/>
        </authorList>
    </citation>
    <scope>NUCLEOTIDE SEQUENCE [LARGE SCALE GENOMIC DNA]</scope>
    <source>
        <strain evidence="6 10">S16</strain>
    </source>
</reference>
<dbReference type="PANTHER" id="PTHR39203">
    <property type="entry name" value="CYTOPLASMIC PROTEIN-RELATED"/>
    <property type="match status" value="1"/>
</dbReference>
<evidence type="ECO:0000313" key="11">
    <source>
        <dbReference type="Proteomes" id="UP001275057"/>
    </source>
</evidence>
<gene>
    <name evidence="4" type="ORF">AN695_0202315</name>
    <name evidence="2" type="ORF">DKC05_03970</name>
    <name evidence="5" type="ORF">DMW51_03290</name>
    <name evidence="6" type="ORF">FOT62_03065</name>
    <name evidence="3" type="ORF">SJ435_06115</name>
</gene>
<dbReference type="Pfam" id="PF04266">
    <property type="entry name" value="ASCH"/>
    <property type="match status" value="1"/>
</dbReference>
<evidence type="ECO:0000313" key="10">
    <source>
        <dbReference type="Proteomes" id="UP000321126"/>
    </source>
</evidence>
<reference evidence="3 11" key="8">
    <citation type="submission" date="2023-11" db="EMBL/GenBank/DDBJ databases">
        <title>Detection of rare carbapenemases in Enterobacterales - comparison of two colorimetric and two CIM-based carbapenemase assays.</title>
        <authorList>
            <person name="Schaffarczyk L."/>
            <person name="Noster J."/>
            <person name="Stelzer Y."/>
            <person name="Sattler J."/>
            <person name="Gatermann S."/>
            <person name="Hamprecht A."/>
        </authorList>
    </citation>
    <scope>NUCLEOTIDE SEQUENCE [LARGE SCALE GENOMIC DNA]</scope>
    <source>
        <strain evidence="3 11">CIM-Carb-136</strain>
    </source>
</reference>
<dbReference type="InterPro" id="IPR015947">
    <property type="entry name" value="PUA-like_sf"/>
</dbReference>
<evidence type="ECO:0000313" key="6">
    <source>
        <dbReference type="EMBL" id="TXE35981.1"/>
    </source>
</evidence>
<protein>
    <submittedName>
        <fullName evidence="6">ASCH domain-containing protein</fullName>
    </submittedName>
    <submittedName>
        <fullName evidence="4">RNA-binding protein</fullName>
    </submittedName>
</protein>
<dbReference type="InterPro" id="IPR009326">
    <property type="entry name" value="DUF984"/>
</dbReference>
<dbReference type="AlphaFoldDB" id="A0A0F6KMQ1"/>
<reference evidence="5" key="6">
    <citation type="submission" date="2018-06" db="EMBL/GenBank/DDBJ databases">
        <authorList>
            <person name="Martins R.C."/>
            <person name="Perdigao-Neto L.V."/>
            <person name="Costa S.F."/>
            <person name="Levin A.S.S."/>
        </authorList>
    </citation>
    <scope>NUCLEOTIDE SEQUENCE</scope>
    <source>
        <strain evidence="5">1283</strain>
    </source>
</reference>
<reference evidence="7" key="1">
    <citation type="submission" date="2016-04" db="EMBL/GenBank/DDBJ databases">
        <authorList>
            <person name="Osei Sekyere J."/>
            <person name="Sivertsen A."/>
            <person name="Pedersen A.T."/>
            <person name="Sundsfjord A."/>
        </authorList>
    </citation>
    <scope>NUCLEOTIDE SEQUENCE [LARGE SCALE GENOMIC DNA]</scope>
    <source>
        <strain evidence="7">945174350</strain>
    </source>
</reference>
<name>A0A0F6KMQ1_SERMA</name>
<dbReference type="EMBL" id="CP029449">
    <property type="protein sequence ID" value="AWL66884.1"/>
    <property type="molecule type" value="Genomic_DNA"/>
</dbReference>
<dbReference type="PIRSF" id="PIRSF021320">
    <property type="entry name" value="DUF984"/>
    <property type="match status" value="1"/>
</dbReference>
<sequence length="130" mass="14647">MATAIPQKYEHLERWAFGDTEQQADEVVQLILNGTKTATCSNLDGEGIPQAGDLFLVVDGKGEPVCAVELTAVEMKTYDQVDEAHAFAEGEGDRSLAHWRKELQRFFEEYDLFSPDMTLVLMNFKVVDKF</sequence>
<dbReference type="Proteomes" id="UP000050489">
    <property type="component" value="Unassembled WGS sequence"/>
</dbReference>
<dbReference type="Proteomes" id="UP000245399">
    <property type="component" value="Chromosome"/>
</dbReference>
<reference evidence="2 8" key="3">
    <citation type="submission" date="2018-05" db="EMBL/GenBank/DDBJ databases">
        <title>Klebsiella quasipneumonaiae provides a window into carbapenemase gene transfer, plasmid rearrangements and nosocomial acquisition from the hospital environment.</title>
        <authorList>
            <person name="Mathers A.J."/>
            <person name="Vegesana K."/>
            <person name="Stoesser N."/>
            <person name="Crook D."/>
            <person name="Vaughan A."/>
            <person name="Barry K."/>
            <person name="Parikh H."/>
            <person name="Sebra R."/>
            <person name="Kotay S."/>
            <person name="Walker A.S."/>
            <person name="Sheppard A.E."/>
        </authorList>
    </citation>
    <scope>NUCLEOTIDE SEQUENCE [LARGE SCALE GENOMIC DNA]</scope>
    <source>
        <strain evidence="2 8">CAV1761</strain>
    </source>
</reference>
<organism evidence="6 10">
    <name type="scientific">Serratia marcescens</name>
    <dbReference type="NCBI Taxonomy" id="615"/>
    <lineage>
        <taxon>Bacteria</taxon>
        <taxon>Pseudomonadati</taxon>
        <taxon>Pseudomonadota</taxon>
        <taxon>Gammaproteobacteria</taxon>
        <taxon>Enterobacterales</taxon>
        <taxon>Yersiniaceae</taxon>
        <taxon>Serratia</taxon>
    </lineage>
</organism>
<evidence type="ECO:0000313" key="9">
    <source>
        <dbReference type="Proteomes" id="UP000247823"/>
    </source>
</evidence>
<dbReference type="SMART" id="SM01022">
    <property type="entry name" value="ASCH"/>
    <property type="match status" value="1"/>
</dbReference>
<evidence type="ECO:0000313" key="4">
    <source>
        <dbReference type="EMBL" id="OCO85339.1"/>
    </source>
</evidence>
<dbReference type="CDD" id="cd06553">
    <property type="entry name" value="ASCH_Ef3133_like"/>
    <property type="match status" value="1"/>
</dbReference>
<dbReference type="PANTHER" id="PTHR39203:SF1">
    <property type="entry name" value="CYTOPLASMIC PROTEIN"/>
    <property type="match status" value="1"/>
</dbReference>